<gene>
    <name evidence="1" type="ORF">HCHKDHBN_00029</name>
</gene>
<accession>A0A7G9YZM4</accession>
<organism evidence="1">
    <name type="scientific">Candidatus Methanophagaceae archaeon ANME-1 ERB6</name>
    <dbReference type="NCBI Taxonomy" id="2759912"/>
    <lineage>
        <taxon>Archaea</taxon>
        <taxon>Methanobacteriati</taxon>
        <taxon>Methanobacteriota</taxon>
        <taxon>Stenosarchaea group</taxon>
        <taxon>Methanomicrobia</taxon>
        <taxon>Candidatus Methanophagales</taxon>
        <taxon>Candidatus Methanophagaceae</taxon>
    </lineage>
</organism>
<evidence type="ECO:0000313" key="1">
    <source>
        <dbReference type="EMBL" id="QNO53458.1"/>
    </source>
</evidence>
<protein>
    <submittedName>
        <fullName evidence="1">Uncharacterized protein</fullName>
    </submittedName>
</protein>
<name>A0A7G9YZM4_9EURY</name>
<sequence>MEDDPANMEGAHKKRRLKIMLSFIFISVFF</sequence>
<proteinExistence type="predicted"/>
<reference evidence="1" key="1">
    <citation type="submission" date="2020-06" db="EMBL/GenBank/DDBJ databases">
        <title>Unique genomic features of the anaerobic methanotrophic archaea.</title>
        <authorList>
            <person name="Chadwick G.L."/>
            <person name="Skennerton C.T."/>
            <person name="Laso-Perez R."/>
            <person name="Leu A.O."/>
            <person name="Speth D.R."/>
            <person name="Yu H."/>
            <person name="Morgan-Lang C."/>
            <person name="Hatzenpichler R."/>
            <person name="Goudeau D."/>
            <person name="Malmstrom R."/>
            <person name="Brazelton W.J."/>
            <person name="Woyke T."/>
            <person name="Hallam S.J."/>
            <person name="Tyson G.W."/>
            <person name="Wegener G."/>
            <person name="Boetius A."/>
            <person name="Orphan V."/>
        </authorList>
    </citation>
    <scope>NUCLEOTIDE SEQUENCE</scope>
</reference>
<dbReference type="AlphaFoldDB" id="A0A7G9YZM4"/>
<dbReference type="EMBL" id="MT631542">
    <property type="protein sequence ID" value="QNO53458.1"/>
    <property type="molecule type" value="Genomic_DNA"/>
</dbReference>